<name>A0A2P7QSF2_9SPHN</name>
<reference evidence="3 4" key="1">
    <citation type="submission" date="2018-03" db="EMBL/GenBank/DDBJ databases">
        <title>The draft genome of Sphingosinicella sp. GL-C-18.</title>
        <authorList>
            <person name="Liu L."/>
            <person name="Li L."/>
            <person name="Liang L."/>
            <person name="Zhang X."/>
            <person name="Wang T."/>
        </authorList>
    </citation>
    <scope>NUCLEOTIDE SEQUENCE [LARGE SCALE GENOMIC DNA]</scope>
    <source>
        <strain evidence="3 4">GL-C-18</strain>
    </source>
</reference>
<evidence type="ECO:0000256" key="1">
    <source>
        <dbReference type="ARBA" id="ARBA00006817"/>
    </source>
</evidence>
<evidence type="ECO:0000313" key="4">
    <source>
        <dbReference type="Proteomes" id="UP000241167"/>
    </source>
</evidence>
<comment type="caution">
    <text evidence="3">The sequence shown here is derived from an EMBL/GenBank/DDBJ whole genome shotgun (WGS) entry which is preliminary data.</text>
</comment>
<dbReference type="EMBL" id="PXYI01000003">
    <property type="protein sequence ID" value="PSJ40889.1"/>
    <property type="molecule type" value="Genomic_DNA"/>
</dbReference>
<accession>A0A2P7QSF2</accession>
<keyword evidence="4" id="KW-1185">Reference proteome</keyword>
<dbReference type="SUPFAM" id="SSF55961">
    <property type="entry name" value="Bet v1-like"/>
    <property type="match status" value="1"/>
</dbReference>
<comment type="similarity">
    <text evidence="1">Belongs to the AHA1 family.</text>
</comment>
<dbReference type="Pfam" id="PF08327">
    <property type="entry name" value="AHSA1"/>
    <property type="match status" value="1"/>
</dbReference>
<dbReference type="InterPro" id="IPR013538">
    <property type="entry name" value="ASHA1/2-like_C"/>
</dbReference>
<protein>
    <submittedName>
        <fullName evidence="3">ATPase</fullName>
    </submittedName>
</protein>
<dbReference type="Proteomes" id="UP000241167">
    <property type="component" value="Unassembled WGS sequence"/>
</dbReference>
<dbReference type="Gene3D" id="3.30.530.20">
    <property type="match status" value="1"/>
</dbReference>
<dbReference type="InterPro" id="IPR023393">
    <property type="entry name" value="START-like_dom_sf"/>
</dbReference>
<evidence type="ECO:0000313" key="3">
    <source>
        <dbReference type="EMBL" id="PSJ40889.1"/>
    </source>
</evidence>
<sequence length="171" mass="18817">MDARASEPMAVRNRTKVARRSDRELVVTRLFDAPPRIVFEAWTKSDLFKLWWAPKSSGVPLLSCDMDVRVGGGYRVTFGQDEANSMTFFGKYLEVVPPSRLVWTNEEDAGGAVTTVTFEEQGGKTLLVLHELYPTKEALDESLLGMEDGMPEQFEQLDALLASLGASAGGA</sequence>
<feature type="domain" description="Activator of Hsp90 ATPase homologue 1/2-like C-terminal" evidence="2">
    <location>
        <begin position="32"/>
        <end position="161"/>
    </location>
</feature>
<organism evidence="3 4">
    <name type="scientific">Allosphingosinicella deserti</name>
    <dbReference type="NCBI Taxonomy" id="2116704"/>
    <lineage>
        <taxon>Bacteria</taxon>
        <taxon>Pseudomonadati</taxon>
        <taxon>Pseudomonadota</taxon>
        <taxon>Alphaproteobacteria</taxon>
        <taxon>Sphingomonadales</taxon>
        <taxon>Sphingomonadaceae</taxon>
        <taxon>Allosphingosinicella</taxon>
    </lineage>
</organism>
<dbReference type="AlphaFoldDB" id="A0A2P7QSF2"/>
<dbReference type="OrthoDB" id="9805228at2"/>
<dbReference type="CDD" id="cd07826">
    <property type="entry name" value="SRPBCC_CalC_Aha1-like_9"/>
    <property type="match status" value="1"/>
</dbReference>
<gene>
    <name evidence="3" type="ORF">C7I55_11485</name>
</gene>
<proteinExistence type="inferred from homology"/>
<evidence type="ECO:0000259" key="2">
    <source>
        <dbReference type="Pfam" id="PF08327"/>
    </source>
</evidence>